<gene>
    <name evidence="2" type="ORF">ASEP1449_LOCUS2055</name>
</gene>
<dbReference type="Pfam" id="PF03457">
    <property type="entry name" value="HA"/>
    <property type="match status" value="1"/>
</dbReference>
<dbReference type="PANTHER" id="PTHR33418:SF1">
    <property type="entry name" value="HELICASE-ASSOCIATED DOMAIN-CONTAINING PROTEIN"/>
    <property type="match status" value="1"/>
</dbReference>
<dbReference type="Gene3D" id="6.10.140.530">
    <property type="match status" value="1"/>
</dbReference>
<feature type="domain" description="Helicase-associated" evidence="1">
    <location>
        <begin position="36"/>
        <end position="102"/>
    </location>
</feature>
<dbReference type="EMBL" id="HBHQ01003152">
    <property type="protein sequence ID" value="CAD9810232.1"/>
    <property type="molecule type" value="Transcribed_RNA"/>
</dbReference>
<reference evidence="2" key="1">
    <citation type="submission" date="2021-01" db="EMBL/GenBank/DDBJ databases">
        <authorList>
            <person name="Corre E."/>
            <person name="Pelletier E."/>
            <person name="Niang G."/>
            <person name="Scheremetjew M."/>
            <person name="Finn R."/>
            <person name="Kale V."/>
            <person name="Holt S."/>
            <person name="Cochrane G."/>
            <person name="Meng A."/>
            <person name="Brown T."/>
            <person name="Cohen L."/>
        </authorList>
    </citation>
    <scope>NUCLEOTIDE SEQUENCE</scope>
    <source>
        <strain evidence="2">CCMP2084</strain>
    </source>
</reference>
<accession>A0A7S2U853</accession>
<dbReference type="InterPro" id="IPR005114">
    <property type="entry name" value="Helicase_assoc"/>
</dbReference>
<name>A0A7S2U853_9STRA</name>
<protein>
    <recommendedName>
        <fullName evidence="1">Helicase-associated domain-containing protein</fullName>
    </recommendedName>
</protein>
<organism evidence="2">
    <name type="scientific">Attheya septentrionalis</name>
    <dbReference type="NCBI Taxonomy" id="420275"/>
    <lineage>
        <taxon>Eukaryota</taxon>
        <taxon>Sar</taxon>
        <taxon>Stramenopiles</taxon>
        <taxon>Ochrophyta</taxon>
        <taxon>Bacillariophyta</taxon>
        <taxon>Coscinodiscophyceae</taxon>
        <taxon>Chaetocerotophycidae</taxon>
        <taxon>Chaetocerotales</taxon>
        <taxon>Attheyaceae</taxon>
        <taxon>Attheya</taxon>
    </lineage>
</organism>
<evidence type="ECO:0000313" key="2">
    <source>
        <dbReference type="EMBL" id="CAD9810232.1"/>
    </source>
</evidence>
<dbReference type="AlphaFoldDB" id="A0A7S2U853"/>
<dbReference type="PANTHER" id="PTHR33418">
    <property type="entry name" value="HELICASE-ASSOCIATED"/>
    <property type="match status" value="1"/>
</dbReference>
<evidence type="ECO:0000259" key="1">
    <source>
        <dbReference type="Pfam" id="PF03457"/>
    </source>
</evidence>
<sequence>MEYKLKMDNKRSSMTDEKISALEAIGFVWAKPNGLQRWHGYFLELHAFHVEHSHANVPTKYTKNPALGRWMSTQRSEYIKFTQDEKSSLTCEKIEKLNTLGFCWSAQSQKGGSRSEV</sequence>
<proteinExistence type="predicted"/>